<organism evidence="4 5">
    <name type="scientific">Neptunicella marina</name>
    <dbReference type="NCBI Taxonomy" id="2125989"/>
    <lineage>
        <taxon>Bacteria</taxon>
        <taxon>Pseudomonadati</taxon>
        <taxon>Pseudomonadota</taxon>
        <taxon>Gammaproteobacteria</taxon>
        <taxon>Alteromonadales</taxon>
        <taxon>Alteromonadaceae</taxon>
        <taxon>Neptunicella</taxon>
    </lineage>
</organism>
<evidence type="ECO:0000259" key="3">
    <source>
        <dbReference type="Pfam" id="PF17783"/>
    </source>
</evidence>
<dbReference type="Pfam" id="PF17783">
    <property type="entry name" value="WHD_CvfB"/>
    <property type="match status" value="1"/>
</dbReference>
<reference evidence="4" key="1">
    <citation type="journal article" date="2018" name="Int. J. Syst. Evol. Microbiol.">
        <title>Neptunicella marina gen. nov., sp. nov., isolated from surface seawater.</title>
        <authorList>
            <person name="Liu X."/>
            <person name="Lai Q."/>
            <person name="Du Y."/>
            <person name="Zhang X."/>
            <person name="Liu Z."/>
            <person name="Sun F."/>
            <person name="Shao Z."/>
        </authorList>
    </citation>
    <scope>NUCLEOTIDE SEQUENCE</scope>
    <source>
        <strain evidence="4">S27-2</strain>
    </source>
</reference>
<dbReference type="RefSeq" id="WP_186504871.1">
    <property type="nucleotide sequence ID" value="NZ_JACNEP010000001.1"/>
</dbReference>
<dbReference type="PANTHER" id="PTHR37296:SF1">
    <property type="entry name" value="CONSERVED VIRULENCE FACTOR B"/>
    <property type="match status" value="1"/>
</dbReference>
<dbReference type="InterPro" id="IPR036388">
    <property type="entry name" value="WH-like_DNA-bd_sf"/>
</dbReference>
<keyword evidence="5" id="KW-1185">Reference proteome</keyword>
<dbReference type="AlphaFoldDB" id="A0A8J6LV75"/>
<sequence>MLQAGTFYTLKIDDILPYGVYLSDELGNRVLLPNAHVPADATQGQQLKVFIYHDADSELVATTSHPKAKLGEIALLRAVATKPVGTFLDWGIEKDLFVPRKEQESPMQEGKNYLVYIYLDKVTGRVVASSRLHYFLAETADNFEEKQPVKLQIYARTPMGYKAVINGTHLGLLFKDEAFKPLYIGQKLDGFIKHIRDDGRMDLCLQFNDQSARDSLTEQILQHLRQNNGISNITDKADADVIYQTFNVSKNAYKKALGQLYKQRKIQLSKSEITLTEN</sequence>
<comment type="caution">
    <text evidence="4">The sequence shown here is derived from an EMBL/GenBank/DDBJ whole genome shotgun (WGS) entry which is preliminary data.</text>
</comment>
<proteinExistence type="inferred from homology"/>
<dbReference type="InterPro" id="IPR012340">
    <property type="entry name" value="NA-bd_OB-fold"/>
</dbReference>
<dbReference type="InterPro" id="IPR014464">
    <property type="entry name" value="CvfB_fam"/>
</dbReference>
<evidence type="ECO:0000313" key="5">
    <source>
        <dbReference type="Proteomes" id="UP000601768"/>
    </source>
</evidence>
<dbReference type="Pfam" id="PF13509">
    <property type="entry name" value="S1_2"/>
    <property type="match status" value="1"/>
</dbReference>
<protein>
    <submittedName>
        <fullName evidence="4">GntR family transcriptional regulator</fullName>
    </submittedName>
</protein>
<accession>A0A8J6LV75</accession>
<dbReference type="PANTHER" id="PTHR37296">
    <property type="entry name" value="CONSERVED VIRULENCE FACTOR B"/>
    <property type="match status" value="1"/>
</dbReference>
<dbReference type="InterPro" id="IPR039566">
    <property type="entry name" value="CvfB_S1_st"/>
</dbReference>
<evidence type="ECO:0000313" key="4">
    <source>
        <dbReference type="EMBL" id="MBC3764394.1"/>
    </source>
</evidence>
<gene>
    <name evidence="4" type="ORF">H8B19_00770</name>
</gene>
<evidence type="ECO:0000259" key="2">
    <source>
        <dbReference type="Pfam" id="PF13509"/>
    </source>
</evidence>
<reference evidence="4" key="2">
    <citation type="submission" date="2020-08" db="EMBL/GenBank/DDBJ databases">
        <authorList>
            <person name="Lai Q."/>
        </authorList>
    </citation>
    <scope>NUCLEOTIDE SEQUENCE</scope>
    <source>
        <strain evidence="4">S27-2</strain>
    </source>
</reference>
<dbReference type="Gene3D" id="2.40.50.140">
    <property type="entry name" value="Nucleic acid-binding proteins"/>
    <property type="match status" value="1"/>
</dbReference>
<dbReference type="InterPro" id="IPR040764">
    <property type="entry name" value="CvfB_WH"/>
</dbReference>
<feature type="domain" description="Conserved virulence factor B first S1" evidence="2">
    <location>
        <begin position="5"/>
        <end position="63"/>
    </location>
</feature>
<evidence type="ECO:0000256" key="1">
    <source>
        <dbReference type="PIRNR" id="PIRNR012524"/>
    </source>
</evidence>
<feature type="domain" description="Conserved virulence factor B-like winged helix" evidence="3">
    <location>
        <begin position="218"/>
        <end position="275"/>
    </location>
</feature>
<dbReference type="PIRSF" id="PIRSF012524">
    <property type="entry name" value="YitL_S1"/>
    <property type="match status" value="1"/>
</dbReference>
<dbReference type="Gene3D" id="1.10.10.10">
    <property type="entry name" value="Winged helix-like DNA-binding domain superfamily/Winged helix DNA-binding domain"/>
    <property type="match status" value="1"/>
</dbReference>
<name>A0A8J6LV75_9ALTE</name>
<dbReference type="Proteomes" id="UP000601768">
    <property type="component" value="Unassembled WGS sequence"/>
</dbReference>
<comment type="similarity">
    <text evidence="1">Belongs to the CvfB family.</text>
</comment>
<dbReference type="EMBL" id="JACNEP010000001">
    <property type="protein sequence ID" value="MBC3764394.1"/>
    <property type="molecule type" value="Genomic_DNA"/>
</dbReference>